<evidence type="ECO:0000313" key="6">
    <source>
        <dbReference type="EMBL" id="MFD1657740.1"/>
    </source>
</evidence>
<evidence type="ECO:0000256" key="2">
    <source>
        <dbReference type="ARBA" id="ARBA00023125"/>
    </source>
</evidence>
<dbReference type="SMART" id="SM00862">
    <property type="entry name" value="Trans_reg_C"/>
    <property type="match status" value="1"/>
</dbReference>
<feature type="region of interest" description="Disordered" evidence="4">
    <location>
        <begin position="22"/>
        <end position="65"/>
    </location>
</feature>
<evidence type="ECO:0000256" key="4">
    <source>
        <dbReference type="SAM" id="MobiDB-lite"/>
    </source>
</evidence>
<proteinExistence type="predicted"/>
<dbReference type="InterPro" id="IPR016032">
    <property type="entry name" value="Sig_transdc_resp-reg_C-effctor"/>
</dbReference>
<dbReference type="Proteomes" id="UP001597261">
    <property type="component" value="Unassembled WGS sequence"/>
</dbReference>
<gene>
    <name evidence="6" type="ORF">ACFSL4_05765</name>
</gene>
<sequence length="411" mass="44896">MSQRSDLRRRRATLEDEWSRWVPHLKQARRSPGGGTLRPEVSESWARSLTSVDPDRDSAPASDGRSVAQRWAASLLRRPVDDLSGELHSIADDAGFVTAVTDESGTILWTCGGQTMRRRAERVNFAPGGRWDETAMGTNALSLALRTGRPSTVFSAEHLVTALHGWVCYCAPVRAPDGRILGVLDLSTSWDRSHPLAMSTVRTLVSAIESRLRTEMPAPRSPDPAPVRLTVLGAERAERGGVPLPVRPRQLEILTLLALEPDGFTSERLRDALYGDRPVTASTFKAEVSHLRRALGGGIATRRYALTAPVSCDAVDVLRALKNGDIATALRHYRGPLLPRSEAPGILEWRAHLEVAVREAVLASSGPEAALWYGESAPYDAEVHEHALRLLAPDDKRRPIAVGRLSTALRA</sequence>
<reference evidence="7" key="1">
    <citation type="journal article" date="2019" name="Int. J. Syst. Evol. Microbiol.">
        <title>The Global Catalogue of Microorganisms (GCM) 10K type strain sequencing project: providing services to taxonomists for standard genome sequencing and annotation.</title>
        <authorList>
            <consortium name="The Broad Institute Genomics Platform"/>
            <consortium name="The Broad Institute Genome Sequencing Center for Infectious Disease"/>
            <person name="Wu L."/>
            <person name="Ma J."/>
        </authorList>
    </citation>
    <scope>NUCLEOTIDE SEQUENCE [LARGE SCALE GENOMIC DNA]</scope>
    <source>
        <strain evidence="7">CGMCC 1.12470</strain>
    </source>
</reference>
<evidence type="ECO:0000313" key="7">
    <source>
        <dbReference type="Proteomes" id="UP001597261"/>
    </source>
</evidence>
<evidence type="ECO:0000256" key="1">
    <source>
        <dbReference type="ARBA" id="ARBA00023015"/>
    </source>
</evidence>
<dbReference type="InterPro" id="IPR001867">
    <property type="entry name" value="OmpR/PhoB-type_DNA-bd"/>
</dbReference>
<comment type="caution">
    <text evidence="6">The sequence shown here is derived from an EMBL/GenBank/DDBJ whole genome shotgun (WGS) entry which is preliminary data.</text>
</comment>
<dbReference type="RefSeq" id="WP_381079193.1">
    <property type="nucleotide sequence ID" value="NZ_JBHUDX010000013.1"/>
</dbReference>
<dbReference type="InterPro" id="IPR036388">
    <property type="entry name" value="WH-like_DNA-bd_sf"/>
</dbReference>
<dbReference type="Gene3D" id="1.10.10.10">
    <property type="entry name" value="Winged helix-like DNA-binding domain superfamily/Winged helix DNA-binding domain"/>
    <property type="match status" value="1"/>
</dbReference>
<name>A0ABW4IKB0_9ACTN</name>
<keyword evidence="7" id="KW-1185">Reference proteome</keyword>
<evidence type="ECO:0000259" key="5">
    <source>
        <dbReference type="SMART" id="SM00862"/>
    </source>
</evidence>
<dbReference type="InterPro" id="IPR029016">
    <property type="entry name" value="GAF-like_dom_sf"/>
</dbReference>
<accession>A0ABW4IKB0</accession>
<evidence type="ECO:0000256" key="3">
    <source>
        <dbReference type="ARBA" id="ARBA00023163"/>
    </source>
</evidence>
<keyword evidence="2" id="KW-0238">DNA-binding</keyword>
<dbReference type="SUPFAM" id="SSF46894">
    <property type="entry name" value="C-terminal effector domain of the bipartite response regulators"/>
    <property type="match status" value="1"/>
</dbReference>
<protein>
    <submittedName>
        <fullName evidence="6">Transcriptional regulator</fullName>
    </submittedName>
</protein>
<dbReference type="EMBL" id="JBHUDX010000013">
    <property type="protein sequence ID" value="MFD1657740.1"/>
    <property type="molecule type" value="Genomic_DNA"/>
</dbReference>
<keyword evidence="1" id="KW-0805">Transcription regulation</keyword>
<organism evidence="6 7">
    <name type="scientific">Streptomyces caeni</name>
    <dbReference type="NCBI Taxonomy" id="2307231"/>
    <lineage>
        <taxon>Bacteria</taxon>
        <taxon>Bacillati</taxon>
        <taxon>Actinomycetota</taxon>
        <taxon>Actinomycetes</taxon>
        <taxon>Kitasatosporales</taxon>
        <taxon>Streptomycetaceae</taxon>
        <taxon>Streptomyces</taxon>
    </lineage>
</organism>
<keyword evidence="3" id="KW-0804">Transcription</keyword>
<dbReference type="Gene3D" id="3.30.450.40">
    <property type="match status" value="1"/>
</dbReference>
<feature type="domain" description="OmpR/PhoB-type" evidence="5">
    <location>
        <begin position="241"/>
        <end position="306"/>
    </location>
</feature>